<evidence type="ECO:0000313" key="4">
    <source>
        <dbReference type="EMBL" id="RIJ27220.1"/>
    </source>
</evidence>
<keyword evidence="5" id="KW-1185">Reference proteome</keyword>
<dbReference type="GO" id="GO:0004252">
    <property type="term" value="F:serine-type endopeptidase activity"/>
    <property type="evidence" value="ECO:0007669"/>
    <property type="project" value="TreeGrafter"/>
</dbReference>
<dbReference type="InterPro" id="IPR011659">
    <property type="entry name" value="WD40"/>
</dbReference>
<evidence type="ECO:0000313" key="5">
    <source>
        <dbReference type="Proteomes" id="UP000266385"/>
    </source>
</evidence>
<dbReference type="AlphaFoldDB" id="A0A399R754"/>
<evidence type="ECO:0000259" key="3">
    <source>
        <dbReference type="Pfam" id="PF00326"/>
    </source>
</evidence>
<keyword evidence="2" id="KW-0645">Protease</keyword>
<keyword evidence="2" id="KW-0720">Serine protease</keyword>
<dbReference type="Gene3D" id="3.40.50.1820">
    <property type="entry name" value="alpha/beta hydrolase"/>
    <property type="match status" value="1"/>
</dbReference>
<dbReference type="EMBL" id="QWFX01000014">
    <property type="protein sequence ID" value="RIJ27220.1"/>
    <property type="molecule type" value="Genomic_DNA"/>
</dbReference>
<dbReference type="SUPFAM" id="SSF53474">
    <property type="entry name" value="alpha/beta-Hydrolases"/>
    <property type="match status" value="1"/>
</dbReference>
<gene>
    <name evidence="4" type="ORF">D1223_14750</name>
</gene>
<evidence type="ECO:0000256" key="2">
    <source>
        <dbReference type="ARBA" id="ARBA00022825"/>
    </source>
</evidence>
<comment type="caution">
    <text evidence="4">The sequence shown here is derived from an EMBL/GenBank/DDBJ whole genome shotgun (WGS) entry which is preliminary data.</text>
</comment>
<dbReference type="PANTHER" id="PTHR42776">
    <property type="entry name" value="SERINE PEPTIDASE S9 FAMILY MEMBER"/>
    <property type="match status" value="1"/>
</dbReference>
<dbReference type="Pfam" id="PF07676">
    <property type="entry name" value="PD40"/>
    <property type="match status" value="5"/>
</dbReference>
<dbReference type="GO" id="GO:0006508">
    <property type="term" value="P:proteolysis"/>
    <property type="evidence" value="ECO:0007669"/>
    <property type="project" value="InterPro"/>
</dbReference>
<reference evidence="4 5" key="1">
    <citation type="submission" date="2018-08" db="EMBL/GenBank/DDBJ databases">
        <title>Henriciella mobilis sp. nov., isolated from seawater.</title>
        <authorList>
            <person name="Cheng H."/>
            <person name="Wu Y.-H."/>
            <person name="Xu X.-W."/>
            <person name="Guo L.-L."/>
        </authorList>
    </citation>
    <scope>NUCLEOTIDE SEQUENCE [LARGE SCALE GENOMIC DNA]</scope>
    <source>
        <strain evidence="4 5">JN25</strain>
    </source>
</reference>
<dbReference type="Pfam" id="PF00326">
    <property type="entry name" value="Peptidase_S9"/>
    <property type="match status" value="1"/>
</dbReference>
<dbReference type="InterPro" id="IPR029058">
    <property type="entry name" value="AB_hydrolase_fold"/>
</dbReference>
<keyword evidence="1" id="KW-0378">Hydrolase</keyword>
<evidence type="ECO:0000256" key="1">
    <source>
        <dbReference type="ARBA" id="ARBA00022801"/>
    </source>
</evidence>
<dbReference type="OrthoDB" id="9812921at2"/>
<feature type="domain" description="Peptidase S9 prolyl oligopeptidase catalytic" evidence="3">
    <location>
        <begin position="443"/>
        <end position="647"/>
    </location>
</feature>
<organism evidence="4 5">
    <name type="scientific">Henriciella mobilis</name>
    <dbReference type="NCBI Taxonomy" id="2305467"/>
    <lineage>
        <taxon>Bacteria</taxon>
        <taxon>Pseudomonadati</taxon>
        <taxon>Pseudomonadota</taxon>
        <taxon>Alphaproteobacteria</taxon>
        <taxon>Hyphomonadales</taxon>
        <taxon>Hyphomonadaceae</taxon>
        <taxon>Henriciella</taxon>
    </lineage>
</organism>
<accession>A0A399R754</accession>
<dbReference type="InterPro" id="IPR001375">
    <property type="entry name" value="Peptidase_S9_cat"/>
</dbReference>
<dbReference type="InterPro" id="IPR011042">
    <property type="entry name" value="6-blade_b-propeller_TolB-like"/>
</dbReference>
<name>A0A399R754_9PROT</name>
<sequence>MAQEKGPVTIEALAKLKRVSSPAISPDGDWIAYVVEGRVEGADKTRAQLFMASADGKTVLPMTSASYDAHSPQWSPDGKQLAFLAARSDLDENAATQVWTLDMRGGEARAYTDVTQGISGFEWAPDGKRMLLMIQDEGENARKKREAREAGEDEPELPWVIDRRQFKEDGVGYLDRSRTHIYVIAERLAEPVQITDGDRDDHGATWSPDGTRIAYATNVTEDPDGNYNTDIFVIDAAAGSTPVQVTTNPGGETSPAWSPDGKTLAYTTSLKPELLWYATSHLATSPATGGSVRLLTESLDRNVFDPAWSPDGKSIYFTIENEGMQPIMAADVRTGRLSQYVSGQFAIYDYDVAGNGDLALRLTNPTLPSEIFLKSGRQLTQVTRTNEAVLDTLDLAKPQFVSFDNPDGISVDEFIYPAKDVTGPAPAILFNHGGPVAQYDYSFEPFAQLFAANGYATVMVNPRGSSGKGEDFKKAIFAEWGVKDFADVMAGVDTAVDLGLVDPDRLGVGGWSYGGILTNYVITQTDRFKAAVSGASEVNYTANYGHDIYQREWEIELGLPWENQEGWDAISPFWDAPKVTTPTQFMVGQEDWNVPAMNSEQFYLALKRLGIDTKLVVYPGEDHSIDRPSFVDDRYQRFIDWYDTYLKP</sequence>
<dbReference type="Gene3D" id="2.120.10.30">
    <property type="entry name" value="TolB, C-terminal domain"/>
    <property type="match status" value="2"/>
</dbReference>
<proteinExistence type="predicted"/>
<protein>
    <submittedName>
        <fullName evidence="4">S9 family peptidase</fullName>
    </submittedName>
</protein>
<dbReference type="SUPFAM" id="SSF82171">
    <property type="entry name" value="DPP6 N-terminal domain-like"/>
    <property type="match status" value="1"/>
</dbReference>
<dbReference type="PANTHER" id="PTHR42776:SF4">
    <property type="entry name" value="ACYLAMINO-ACID-RELEASING ENZYME"/>
    <property type="match status" value="1"/>
</dbReference>
<dbReference type="Proteomes" id="UP000266385">
    <property type="component" value="Unassembled WGS sequence"/>
</dbReference>